<evidence type="ECO:0000256" key="3">
    <source>
        <dbReference type="ARBA" id="ARBA00022946"/>
    </source>
</evidence>
<dbReference type="PANTHER" id="PTHR12810">
    <property type="entry name" value="MITOCHONDRIAL 28S RIBOSOMAL PROTEIN S29"/>
    <property type="match status" value="1"/>
</dbReference>
<evidence type="ECO:0000256" key="8">
    <source>
        <dbReference type="SAM" id="MobiDB-lite"/>
    </source>
</evidence>
<evidence type="ECO:0000256" key="7">
    <source>
        <dbReference type="ARBA" id="ARBA00035140"/>
    </source>
</evidence>
<proteinExistence type="inferred from homology"/>
<comment type="similarity">
    <text evidence="2">Belongs to the mitochondrion-specific ribosomal protein mS29 family.</text>
</comment>
<evidence type="ECO:0000256" key="2">
    <source>
        <dbReference type="ARBA" id="ARBA00009863"/>
    </source>
</evidence>
<comment type="caution">
    <text evidence="9">The sequence shown here is derived from an EMBL/GenBank/DDBJ whole genome shotgun (WGS) entry which is preliminary data.</text>
</comment>
<evidence type="ECO:0000256" key="5">
    <source>
        <dbReference type="ARBA" id="ARBA00023128"/>
    </source>
</evidence>
<dbReference type="GO" id="GO:0005763">
    <property type="term" value="C:mitochondrial small ribosomal subunit"/>
    <property type="evidence" value="ECO:0007669"/>
    <property type="project" value="InterPro"/>
</dbReference>
<dbReference type="Proteomes" id="UP001055219">
    <property type="component" value="Unassembled WGS sequence"/>
</dbReference>
<dbReference type="Pfam" id="PF10236">
    <property type="entry name" value="DAP3"/>
    <property type="match status" value="1"/>
</dbReference>
<dbReference type="InterPro" id="IPR017082">
    <property type="entry name" value="Ribosomal_mS29_fun"/>
</dbReference>
<name>A0A9Q0BH03_9HYPO</name>
<accession>A0A9Q0BH03</accession>
<dbReference type="RefSeq" id="XP_051366423.1">
    <property type="nucleotide sequence ID" value="XM_051504174.1"/>
</dbReference>
<dbReference type="AlphaFoldDB" id="A0A9Q0BH03"/>
<keyword evidence="4 9" id="KW-0689">Ribosomal protein</keyword>
<sequence>MASAHSLRSFMRPTVSTTPRSLTRAFTTTPLQSAAQGKSSLPPQKQVQVSKKHKKPLVRAKAPNPGERKAFRKRIQLSNNSALEVQGTENLQPDTMLKSENAGKMFSIPNDMQDKLRTLEAFKTTQSWNLFRKPHILVRQDMVDLMNQVEAAKGNKEALKLVLTGTKLSGKSHALLQAMLYGMMNDWVVINIPEAQDLTNGNTEYAPVPETSDPYEFIQPVYCYKLLTSIYDANKSVLAGLKLQKDWSATTQQKGAGSLADLIQSAREPDWAWPTFMALWQELQLPGRPPLLFTLDGLSHINKKSDYRDPEFNPVHAHDLVLVRTFIDALSGKTKLPNGGAVIAATSGNNRQLHPSQELVLSQLEAGQKGDEVPKPDPYEKGYDERVYDALKNSTVKRLEALSKADARVLMEYWGASGMLRRKIDQHTVWSDWALSGHGIVGELERTSLLTVKM</sequence>
<dbReference type="EMBL" id="JAGIXG020000001">
    <property type="protein sequence ID" value="KAI6785567.1"/>
    <property type="molecule type" value="Genomic_DNA"/>
</dbReference>
<reference evidence="9" key="1">
    <citation type="journal article" date="2021" name="J Fungi (Basel)">
        <title>Genomic and Metabolomic Analyses of the Marine Fungus Emericellopsis cladophorae: Insights into Saltwater Adaptability Mechanisms and Its Biosynthetic Potential.</title>
        <authorList>
            <person name="Goncalves M.F.M."/>
            <person name="Hilario S."/>
            <person name="Van de Peer Y."/>
            <person name="Esteves A.C."/>
            <person name="Alves A."/>
        </authorList>
    </citation>
    <scope>NUCLEOTIDE SEQUENCE</scope>
    <source>
        <strain evidence="9">MUM 19.33</strain>
    </source>
</reference>
<comment type="subcellular location">
    <subcellularLocation>
        <location evidence="1">Mitochondrion</location>
    </subcellularLocation>
</comment>
<reference evidence="9" key="2">
    <citation type="submission" date="2022-07" db="EMBL/GenBank/DDBJ databases">
        <authorList>
            <person name="Goncalves M.F.M."/>
            <person name="Hilario S."/>
            <person name="Van De Peer Y."/>
            <person name="Esteves A.C."/>
            <person name="Alves A."/>
        </authorList>
    </citation>
    <scope>NUCLEOTIDE SEQUENCE</scope>
    <source>
        <strain evidence="9">MUM 19.33</strain>
    </source>
</reference>
<evidence type="ECO:0000256" key="6">
    <source>
        <dbReference type="ARBA" id="ARBA00023274"/>
    </source>
</evidence>
<keyword evidence="3" id="KW-0809">Transit peptide</keyword>
<organism evidence="9 10">
    <name type="scientific">Emericellopsis cladophorae</name>
    <dbReference type="NCBI Taxonomy" id="2686198"/>
    <lineage>
        <taxon>Eukaryota</taxon>
        <taxon>Fungi</taxon>
        <taxon>Dikarya</taxon>
        <taxon>Ascomycota</taxon>
        <taxon>Pezizomycotina</taxon>
        <taxon>Sordariomycetes</taxon>
        <taxon>Hypocreomycetidae</taxon>
        <taxon>Hypocreales</taxon>
        <taxon>Bionectriaceae</taxon>
        <taxon>Emericellopsis</taxon>
    </lineage>
</organism>
<protein>
    <recommendedName>
        <fullName evidence="7">Small ribosomal subunit protein mS29</fullName>
    </recommendedName>
</protein>
<dbReference type="PANTHER" id="PTHR12810:SF0">
    <property type="entry name" value="SMALL RIBOSOMAL SUBUNIT PROTEIN MS29"/>
    <property type="match status" value="1"/>
</dbReference>
<dbReference type="OrthoDB" id="274828at2759"/>
<feature type="compositionally biased region" description="Polar residues" evidence="8">
    <location>
        <begin position="14"/>
        <end position="41"/>
    </location>
</feature>
<gene>
    <name evidence="9" type="ORF">J7T54_005901</name>
</gene>
<evidence type="ECO:0000256" key="1">
    <source>
        <dbReference type="ARBA" id="ARBA00004173"/>
    </source>
</evidence>
<evidence type="ECO:0000313" key="9">
    <source>
        <dbReference type="EMBL" id="KAI6785567.1"/>
    </source>
</evidence>
<evidence type="ECO:0000256" key="4">
    <source>
        <dbReference type="ARBA" id="ARBA00022980"/>
    </source>
</evidence>
<dbReference type="GO" id="GO:0003735">
    <property type="term" value="F:structural constituent of ribosome"/>
    <property type="evidence" value="ECO:0007669"/>
    <property type="project" value="TreeGrafter"/>
</dbReference>
<evidence type="ECO:0000313" key="10">
    <source>
        <dbReference type="Proteomes" id="UP001055219"/>
    </source>
</evidence>
<dbReference type="GeneID" id="75832384"/>
<feature type="region of interest" description="Disordered" evidence="8">
    <location>
        <begin position="1"/>
        <end position="67"/>
    </location>
</feature>
<keyword evidence="10" id="KW-1185">Reference proteome</keyword>
<dbReference type="InterPro" id="IPR019368">
    <property type="entry name" value="Ribosomal_mS29"/>
</dbReference>
<keyword evidence="5" id="KW-0496">Mitochondrion</keyword>
<dbReference type="PIRSF" id="PIRSF036996">
    <property type="entry name" value="RSM23"/>
    <property type="match status" value="1"/>
</dbReference>
<dbReference type="GO" id="GO:0032543">
    <property type="term" value="P:mitochondrial translation"/>
    <property type="evidence" value="ECO:0007669"/>
    <property type="project" value="InterPro"/>
</dbReference>
<keyword evidence="6" id="KW-0687">Ribonucleoprotein</keyword>